<feature type="non-terminal residue" evidence="2">
    <location>
        <position position="46"/>
    </location>
</feature>
<feature type="compositionally biased region" description="Gly residues" evidence="1">
    <location>
        <begin position="22"/>
        <end position="46"/>
    </location>
</feature>
<reference evidence="2" key="1">
    <citation type="submission" date="2021-05" db="EMBL/GenBank/DDBJ databases">
        <title>Comparative genomics of three Colletotrichum scovillei strains and genetic complementation revealed genes involved fungal growth and virulence on chili pepper.</title>
        <authorList>
            <person name="Hsieh D.-K."/>
            <person name="Chuang S.-C."/>
            <person name="Chen C.-Y."/>
            <person name="Chao Y.-T."/>
            <person name="Lu M.-Y.J."/>
            <person name="Lee M.-H."/>
            <person name="Shih M.-C."/>
        </authorList>
    </citation>
    <scope>NUCLEOTIDE SEQUENCE</scope>
    <source>
        <strain evidence="2">Coll-153</strain>
    </source>
</reference>
<gene>
    <name evidence="2" type="ORF">JMJ77_015244</name>
</gene>
<name>A0A9P7QZV0_9PEZI</name>
<feature type="region of interest" description="Disordered" evidence="1">
    <location>
        <begin position="1"/>
        <end position="46"/>
    </location>
</feature>
<accession>A0A9P7QZV0</accession>
<organism evidence="2 3">
    <name type="scientific">Colletotrichum scovillei</name>
    <dbReference type="NCBI Taxonomy" id="1209932"/>
    <lineage>
        <taxon>Eukaryota</taxon>
        <taxon>Fungi</taxon>
        <taxon>Dikarya</taxon>
        <taxon>Ascomycota</taxon>
        <taxon>Pezizomycotina</taxon>
        <taxon>Sordariomycetes</taxon>
        <taxon>Hypocreomycetidae</taxon>
        <taxon>Glomerellales</taxon>
        <taxon>Glomerellaceae</taxon>
        <taxon>Colletotrichum</taxon>
        <taxon>Colletotrichum acutatum species complex</taxon>
    </lineage>
</organism>
<dbReference type="Proteomes" id="UP000699042">
    <property type="component" value="Unassembled WGS sequence"/>
</dbReference>
<evidence type="ECO:0000313" key="2">
    <source>
        <dbReference type="EMBL" id="KAG7047027.1"/>
    </source>
</evidence>
<evidence type="ECO:0000313" key="3">
    <source>
        <dbReference type="Proteomes" id="UP000699042"/>
    </source>
</evidence>
<dbReference type="AlphaFoldDB" id="A0A9P7QZV0"/>
<dbReference type="EMBL" id="JAESDN010000008">
    <property type="protein sequence ID" value="KAG7047027.1"/>
    <property type="molecule type" value="Genomic_DNA"/>
</dbReference>
<protein>
    <submittedName>
        <fullName evidence="2">Uncharacterized protein</fullName>
    </submittedName>
</protein>
<evidence type="ECO:0000256" key="1">
    <source>
        <dbReference type="SAM" id="MobiDB-lite"/>
    </source>
</evidence>
<sequence length="46" mass="4526">MDRTRLPFNRASPPRRPNMGGAAAGGGPNWLGGVGGTPGLGSPPGL</sequence>
<comment type="caution">
    <text evidence="2">The sequence shown here is derived from an EMBL/GenBank/DDBJ whole genome shotgun (WGS) entry which is preliminary data.</text>
</comment>
<keyword evidence="3" id="KW-1185">Reference proteome</keyword>
<proteinExistence type="predicted"/>